<organism evidence="1">
    <name type="scientific">marine metagenome</name>
    <dbReference type="NCBI Taxonomy" id="408172"/>
    <lineage>
        <taxon>unclassified sequences</taxon>
        <taxon>metagenomes</taxon>
        <taxon>ecological metagenomes</taxon>
    </lineage>
</organism>
<evidence type="ECO:0000313" key="1">
    <source>
        <dbReference type="EMBL" id="SVD98274.1"/>
    </source>
</evidence>
<reference evidence="1" key="1">
    <citation type="submission" date="2018-05" db="EMBL/GenBank/DDBJ databases">
        <authorList>
            <person name="Lanie J.A."/>
            <person name="Ng W.-L."/>
            <person name="Kazmierczak K.M."/>
            <person name="Andrzejewski T.M."/>
            <person name="Davidsen T.M."/>
            <person name="Wayne K.J."/>
            <person name="Tettelin H."/>
            <person name="Glass J.I."/>
            <person name="Rusch D."/>
            <person name="Podicherti R."/>
            <person name="Tsui H.-C.T."/>
            <person name="Winkler M.E."/>
        </authorList>
    </citation>
    <scope>NUCLEOTIDE SEQUENCE</scope>
</reference>
<dbReference type="EMBL" id="UINC01186173">
    <property type="protein sequence ID" value="SVD98274.1"/>
    <property type="molecule type" value="Genomic_DNA"/>
</dbReference>
<sequence length="68" mass="7684">MLGNITTRLINALSKISVEKENVVGVDITPGNIRVAQLERVKNDWVLSKLGYKYVEGARHLHEIRDDP</sequence>
<feature type="non-terminal residue" evidence="1">
    <location>
        <position position="68"/>
    </location>
</feature>
<dbReference type="AlphaFoldDB" id="A0A382ZS12"/>
<accession>A0A382ZS12</accession>
<protein>
    <submittedName>
        <fullName evidence="1">Uncharacterized protein</fullName>
    </submittedName>
</protein>
<name>A0A382ZS12_9ZZZZ</name>
<proteinExistence type="predicted"/>
<gene>
    <name evidence="1" type="ORF">METZ01_LOCUS451128</name>
</gene>